<sequence length="154" mass="15427">MSYNVFYQNLASGGGESDCVDCSSNLGAIDANPQLAAPGNYGGTTQTMLPLPGSPTICAGSYSLATSGTTQLTTDQRGFPLASASCSNGGADVGAVQTNYLMVNTTADNSDASCGATCSLRDAIQQAESAGTGDFAFASSAVGTIPSAVRCRRI</sequence>
<dbReference type="AlphaFoldDB" id="A0AAU7ZUG7"/>
<evidence type="ECO:0000313" key="1">
    <source>
        <dbReference type="EMBL" id="XCB34579.1"/>
    </source>
</evidence>
<dbReference type="EMBL" id="CP132942">
    <property type="protein sequence ID" value="XCB34579.1"/>
    <property type="molecule type" value="Genomic_DNA"/>
</dbReference>
<dbReference type="NCBIfam" id="NF041518">
    <property type="entry name" value="choice_anch_Q"/>
    <property type="match status" value="1"/>
</dbReference>
<reference evidence="1" key="2">
    <citation type="journal article" date="2024" name="Environ. Microbiol.">
        <title>Genome analysis and description of Tunturibacter gen. nov. expands the diversity of Terriglobia in tundra soils.</title>
        <authorList>
            <person name="Messyasz A."/>
            <person name="Mannisto M.K."/>
            <person name="Kerkhof L.J."/>
            <person name="Haggblom M.M."/>
        </authorList>
    </citation>
    <scope>NUCLEOTIDE SEQUENCE</scope>
    <source>
        <strain evidence="1">X5P6</strain>
    </source>
</reference>
<dbReference type="InterPro" id="IPR026457">
    <property type="entry name" value="CSLREA_Nterm"/>
</dbReference>
<name>A0AAU7ZUG7_9BACT</name>
<dbReference type="InterPro" id="IPR059226">
    <property type="entry name" value="Choice_anch_Q_dom"/>
</dbReference>
<reference evidence="1" key="1">
    <citation type="submission" date="2023-08" db="EMBL/GenBank/DDBJ databases">
        <authorList>
            <person name="Messyasz A."/>
            <person name="Mannisto M.K."/>
            <person name="Kerkhof L.J."/>
            <person name="Haggblom M."/>
        </authorList>
    </citation>
    <scope>NUCLEOTIDE SEQUENCE</scope>
    <source>
        <strain evidence="1">X5P6</strain>
    </source>
</reference>
<proteinExistence type="predicted"/>
<gene>
    <name evidence="1" type="ORF">RBB77_06725</name>
</gene>
<accession>A0AAU7ZUG7</accession>
<dbReference type="RefSeq" id="WP_353065853.1">
    <property type="nucleotide sequence ID" value="NZ_CP132942.1"/>
</dbReference>
<organism evidence="1">
    <name type="scientific">Tunturiibacter psychrotolerans</name>
    <dbReference type="NCBI Taxonomy" id="3069686"/>
    <lineage>
        <taxon>Bacteria</taxon>
        <taxon>Pseudomonadati</taxon>
        <taxon>Acidobacteriota</taxon>
        <taxon>Terriglobia</taxon>
        <taxon>Terriglobales</taxon>
        <taxon>Acidobacteriaceae</taxon>
        <taxon>Tunturiibacter</taxon>
    </lineage>
</organism>
<protein>
    <submittedName>
        <fullName evidence="1">CSLREA domain-containing protein</fullName>
    </submittedName>
</protein>
<dbReference type="KEGG" id="tpsc:RBB77_06725"/>
<dbReference type="NCBIfam" id="TIGR04214">
    <property type="entry name" value="CSLREA_Nterm"/>
    <property type="match status" value="1"/>
</dbReference>